<accession>A0PZU1</accession>
<dbReference type="EMBL" id="CP000382">
    <property type="protein sequence ID" value="ABK61001.1"/>
    <property type="molecule type" value="Genomic_DNA"/>
</dbReference>
<keyword evidence="3" id="KW-0238">DNA-binding</keyword>
<dbReference type="PANTHER" id="PTHR33988">
    <property type="entry name" value="ENDORIBONUCLEASE MAZF-RELATED"/>
    <property type="match status" value="1"/>
</dbReference>
<organism evidence="3 4">
    <name type="scientific">Clostridium novyi (strain NT)</name>
    <dbReference type="NCBI Taxonomy" id="386415"/>
    <lineage>
        <taxon>Bacteria</taxon>
        <taxon>Bacillati</taxon>
        <taxon>Bacillota</taxon>
        <taxon>Clostridia</taxon>
        <taxon>Eubacteriales</taxon>
        <taxon>Clostridiaceae</taxon>
        <taxon>Clostridium</taxon>
    </lineage>
</organism>
<dbReference type="GO" id="GO:0003677">
    <property type="term" value="F:DNA binding"/>
    <property type="evidence" value="ECO:0007669"/>
    <property type="project" value="UniProtKB-KW"/>
</dbReference>
<dbReference type="PATRIC" id="fig|386415.7.peg.923"/>
<dbReference type="STRING" id="386415.NT01CX_1820"/>
<dbReference type="Pfam" id="PF02452">
    <property type="entry name" value="PemK_toxin"/>
    <property type="match status" value="1"/>
</dbReference>
<dbReference type="SUPFAM" id="SSF50118">
    <property type="entry name" value="Cell growth inhibitor/plasmid maintenance toxic component"/>
    <property type="match status" value="1"/>
</dbReference>
<evidence type="ECO:0000256" key="1">
    <source>
        <dbReference type="ARBA" id="ARBA00007521"/>
    </source>
</evidence>
<dbReference type="AlphaFoldDB" id="A0PZU1"/>
<comment type="similarity">
    <text evidence="1">Belongs to the PemK/MazF family.</text>
</comment>
<dbReference type="eggNOG" id="COG2337">
    <property type="taxonomic scope" value="Bacteria"/>
</dbReference>
<dbReference type="Gene3D" id="2.30.30.110">
    <property type="match status" value="1"/>
</dbReference>
<dbReference type="KEGG" id="cno:NT01CX_1820"/>
<dbReference type="InterPro" id="IPR003477">
    <property type="entry name" value="PemK-like"/>
</dbReference>
<keyword evidence="2" id="KW-1277">Toxin-antitoxin system</keyword>
<dbReference type="RefSeq" id="WP_011721898.1">
    <property type="nucleotide sequence ID" value="NC_008593.1"/>
</dbReference>
<dbReference type="GO" id="GO:0004521">
    <property type="term" value="F:RNA endonuclease activity"/>
    <property type="evidence" value="ECO:0007669"/>
    <property type="project" value="TreeGrafter"/>
</dbReference>
<dbReference type="InterPro" id="IPR011067">
    <property type="entry name" value="Plasmid_toxin/cell-grow_inhib"/>
</dbReference>
<evidence type="ECO:0000256" key="2">
    <source>
        <dbReference type="ARBA" id="ARBA00022649"/>
    </source>
</evidence>
<proteinExistence type="inferred from homology"/>
<reference evidence="3 4" key="1">
    <citation type="journal article" date="2006" name="Nat. Biotechnol.">
        <title>The genome and transcriptomes of the anti-tumor agent Clostridium novyi-NT.</title>
        <authorList>
            <person name="Bettegowda C."/>
            <person name="Huang X."/>
            <person name="Lin J."/>
            <person name="Cheong I."/>
            <person name="Kohli M."/>
            <person name="Szabo S.A."/>
            <person name="Zhang X."/>
            <person name="Diaz L.A. Jr."/>
            <person name="Velculescu V.E."/>
            <person name="Parmigiani G."/>
            <person name="Kinzler K.W."/>
            <person name="Vogelstein B."/>
            <person name="Zhou S."/>
        </authorList>
    </citation>
    <scope>NUCLEOTIDE SEQUENCE [LARGE SCALE GENOMIC DNA]</scope>
    <source>
        <strain evidence="3 4">NT</strain>
    </source>
</reference>
<protein>
    <submittedName>
        <fullName evidence="3">PemK family of DNA-binding proteins, putative</fullName>
    </submittedName>
</protein>
<sequence length="159" mass="18401">MLKWDKNENIRDAGYWLARKIELIELKAENKKKHINPVIKRGGVFNIELGMGNLGGEKNKKRPCLVITRNELNNGDTVVIIPLSTKLKSKKDSAGKIVPMYKNHMILRKSKYSFLKDDSCVKCEDIRAVDKVRIKEHLGNIDKMDMQLLKKRVLYAFDF</sequence>
<evidence type="ECO:0000313" key="3">
    <source>
        <dbReference type="EMBL" id="ABK61001.1"/>
    </source>
</evidence>
<name>A0PZU1_CLONN</name>
<keyword evidence="4" id="KW-1185">Reference proteome</keyword>
<dbReference type="Proteomes" id="UP000008220">
    <property type="component" value="Chromosome"/>
</dbReference>
<gene>
    <name evidence="3" type="ordered locus">NT01CX_1820</name>
</gene>
<dbReference type="HOGENOM" id="CLU_121823_1_3_9"/>
<dbReference type="GO" id="GO:0006402">
    <property type="term" value="P:mRNA catabolic process"/>
    <property type="evidence" value="ECO:0007669"/>
    <property type="project" value="TreeGrafter"/>
</dbReference>
<evidence type="ECO:0000313" key="4">
    <source>
        <dbReference type="Proteomes" id="UP000008220"/>
    </source>
</evidence>
<dbReference type="GO" id="GO:0016075">
    <property type="term" value="P:rRNA catabolic process"/>
    <property type="evidence" value="ECO:0007669"/>
    <property type="project" value="TreeGrafter"/>
</dbReference>